<keyword evidence="5" id="KW-0282">Flagellum</keyword>
<gene>
    <name evidence="4 5" type="primary">fliW</name>
    <name evidence="5" type="ORF">GCM10008014_42830</name>
</gene>
<evidence type="ECO:0000256" key="4">
    <source>
        <dbReference type="HAMAP-Rule" id="MF_01185"/>
    </source>
</evidence>
<organism evidence="5 6">
    <name type="scientific">Paenibacillus silvae</name>
    <dbReference type="NCBI Taxonomy" id="1325358"/>
    <lineage>
        <taxon>Bacteria</taxon>
        <taxon>Bacillati</taxon>
        <taxon>Bacillota</taxon>
        <taxon>Bacilli</taxon>
        <taxon>Bacillales</taxon>
        <taxon>Paenibacillaceae</taxon>
        <taxon>Paenibacillus</taxon>
    </lineage>
</organism>
<dbReference type="PANTHER" id="PTHR39190">
    <property type="entry name" value="FLAGELLAR ASSEMBLY FACTOR FLIW"/>
    <property type="match status" value="1"/>
</dbReference>
<keyword evidence="5" id="KW-0966">Cell projection</keyword>
<dbReference type="Pfam" id="PF02623">
    <property type="entry name" value="FliW"/>
    <property type="match status" value="1"/>
</dbReference>
<evidence type="ECO:0000313" key="6">
    <source>
        <dbReference type="Proteomes" id="UP000652153"/>
    </source>
</evidence>
<dbReference type="EMBL" id="BMFU01000007">
    <property type="protein sequence ID" value="GGH64444.1"/>
    <property type="molecule type" value="Genomic_DNA"/>
</dbReference>
<dbReference type="SUPFAM" id="SSF141457">
    <property type="entry name" value="BH3618-like"/>
    <property type="match status" value="1"/>
</dbReference>
<accession>A0ABQ1ZJF1</accession>
<dbReference type="PANTHER" id="PTHR39190:SF1">
    <property type="entry name" value="FLAGELLAR ASSEMBLY FACTOR FLIW"/>
    <property type="match status" value="1"/>
</dbReference>
<dbReference type="InterPro" id="IPR003775">
    <property type="entry name" value="Flagellar_assembly_factor_FliW"/>
</dbReference>
<evidence type="ECO:0000256" key="3">
    <source>
        <dbReference type="ARBA" id="ARBA00022845"/>
    </source>
</evidence>
<comment type="subcellular location">
    <subcellularLocation>
        <location evidence="4">Cytoplasm</location>
    </subcellularLocation>
</comment>
<comment type="function">
    <text evidence="4">Acts as an anti-CsrA protein, binds CsrA and prevents it from repressing translation of its target genes, one of which is flagellin. Binds to flagellin and participates in the assembly of the flagellum.</text>
</comment>
<proteinExistence type="inferred from homology"/>
<comment type="similarity">
    <text evidence="4">Belongs to the FliW family.</text>
</comment>
<protein>
    <recommendedName>
        <fullName evidence="4">Flagellar assembly factor FliW</fullName>
    </recommendedName>
</protein>
<evidence type="ECO:0000256" key="2">
    <source>
        <dbReference type="ARBA" id="ARBA00022795"/>
    </source>
</evidence>
<keyword evidence="5" id="KW-0969">Cilium</keyword>
<reference evidence="6" key="1">
    <citation type="journal article" date="2019" name="Int. J. Syst. Evol. Microbiol.">
        <title>The Global Catalogue of Microorganisms (GCM) 10K type strain sequencing project: providing services to taxonomists for standard genome sequencing and annotation.</title>
        <authorList>
            <consortium name="The Broad Institute Genomics Platform"/>
            <consortium name="The Broad Institute Genome Sequencing Center for Infectious Disease"/>
            <person name="Wu L."/>
            <person name="Ma J."/>
        </authorList>
    </citation>
    <scope>NUCLEOTIDE SEQUENCE [LARGE SCALE GENOMIC DNA]</scope>
    <source>
        <strain evidence="6">CGMCC 1.12770</strain>
    </source>
</reference>
<keyword evidence="1 4" id="KW-0963">Cytoplasm</keyword>
<comment type="caution">
    <text evidence="5">The sequence shown here is derived from an EMBL/GenBank/DDBJ whole genome shotgun (WGS) entry which is preliminary data.</text>
</comment>
<keyword evidence="6" id="KW-1185">Reference proteome</keyword>
<name>A0ABQ1ZJF1_9BACL</name>
<keyword evidence="2 4" id="KW-1005">Bacterial flagellum biogenesis</keyword>
<dbReference type="RefSeq" id="WP_188593795.1">
    <property type="nucleotide sequence ID" value="NZ_BMFU01000007.1"/>
</dbReference>
<dbReference type="InterPro" id="IPR024046">
    <property type="entry name" value="Flagellar_assmbl_FliW_dom_sf"/>
</dbReference>
<evidence type="ECO:0000256" key="1">
    <source>
        <dbReference type="ARBA" id="ARBA00022490"/>
    </source>
</evidence>
<comment type="subunit">
    <text evidence="4">Interacts with translational regulator CsrA and flagellin(s).</text>
</comment>
<keyword evidence="4" id="KW-0143">Chaperone</keyword>
<evidence type="ECO:0000313" key="5">
    <source>
        <dbReference type="EMBL" id="GGH64444.1"/>
    </source>
</evidence>
<dbReference type="Gene3D" id="2.30.290.10">
    <property type="entry name" value="BH3618-like"/>
    <property type="match status" value="1"/>
</dbReference>
<dbReference type="HAMAP" id="MF_01185">
    <property type="entry name" value="FliW"/>
    <property type="match status" value="1"/>
</dbReference>
<dbReference type="Proteomes" id="UP000652153">
    <property type="component" value="Unassembled WGS sequence"/>
</dbReference>
<keyword evidence="3 4" id="KW-0810">Translation regulation</keyword>
<sequence length="149" mass="17062">MSQQNKIENAEEHTVKETYVFPKGIPGFENLKTFNLQQHDEVFSLFSSVEESAVAFVTVNPFDFQIDYEFELSSENIEDLGVTDSSDVQVRCIVTLHEEIQRATVNLLAPIVFNVYKKVGKQIVLQNTDYKTRHALWADKQSLNKVGDF</sequence>